<keyword evidence="1" id="KW-0378">Hydrolase</keyword>
<name>A0A9E7SP57_THEAG</name>
<gene>
    <name evidence="1" type="ORF">NF865_02430</name>
</gene>
<evidence type="ECO:0000313" key="2">
    <source>
        <dbReference type="Proteomes" id="UP001055732"/>
    </source>
</evidence>
<keyword evidence="1" id="KW-0645">Protease</keyword>
<evidence type="ECO:0000313" key="1">
    <source>
        <dbReference type="EMBL" id="USS41094.1"/>
    </source>
</evidence>
<dbReference type="RefSeq" id="WP_253305035.1">
    <property type="nucleotide sequence ID" value="NZ_CP099582.1"/>
</dbReference>
<protein>
    <submittedName>
        <fullName evidence="1">Carboxypeptidase-like regulatory domain-containing protein</fullName>
    </submittedName>
</protein>
<proteinExistence type="predicted"/>
<keyword evidence="2" id="KW-1185">Reference proteome</keyword>
<reference evidence="1" key="2">
    <citation type="submission" date="2022-06" db="EMBL/GenBank/DDBJ databases">
        <authorList>
            <person name="Park Y.-J."/>
        </authorList>
    </citation>
    <scope>NUCLEOTIDE SEQUENCE</scope>
    <source>
        <strain evidence="1">TY</strain>
    </source>
</reference>
<organism evidence="1 2">
    <name type="scientific">Thermococcus aggregans</name>
    <dbReference type="NCBI Taxonomy" id="110163"/>
    <lineage>
        <taxon>Archaea</taxon>
        <taxon>Methanobacteriati</taxon>
        <taxon>Methanobacteriota</taxon>
        <taxon>Thermococci</taxon>
        <taxon>Thermococcales</taxon>
        <taxon>Thermococcaceae</taxon>
        <taxon>Thermococcus</taxon>
    </lineage>
</organism>
<dbReference type="GO" id="GO:0004180">
    <property type="term" value="F:carboxypeptidase activity"/>
    <property type="evidence" value="ECO:0007669"/>
    <property type="project" value="UniProtKB-KW"/>
</dbReference>
<dbReference type="KEGG" id="tagg:NF865_02430"/>
<dbReference type="Proteomes" id="UP001055732">
    <property type="component" value="Chromosome"/>
</dbReference>
<sequence>MNNNKSKYLGVLLAVLMLATAVPGFLVPVSAAAPTSISATVGTNYPNNKIFAGLPVNISLNVTYDQPANSYVRVTVYYNEISTATKLYETPDGNIPGFPVTNGTAHIELPELRFPQEAETAIIVLYDPLYEITANETLPVLFPYNVTYTVTSAVPYYNTTWKYDMAFKEIPFNLTVNVTYDPDSSVGAPSNVTAIVYLPDGTDNTTIISLTNGIGSVTFENLISNSIGTVEITVADTINKLTKTISGPEVHNWWIEFDVNYTTDFSLTYPPYAKLPFNITGNVIAYTDFGALLSVNDNVYIELAENSTYNTTTTMINGNASFSMSDITLEEGGTYYLYANMSMYSPTATLEFNITSWDINITPTITCDGVECAYFYVGLNQTLNITVNYPVSPYNIASTANYSILLNDVEIHNGTINVVNNTGEVIIPVNFNESGVVTIEVWDENYQEFNSVTIEVREWGLDYDYTVTHYPDTYFITDDKFYVGIPASLTLDVIYTQPCPINATVNITLQLPNGTVLTNSTVVSDDTSTIFTFPETFLFKEPGFVVVTYTDSFDKSVSFKIPVKDWGIFVDVSPEELIQGESVNFNVFVAESLYFGDTWESGPGSRDVTVTIELPDGYVETKNLTLEQNDDWYSGQGGYQGIVTFENVTPQMPGLAWVTVTDVLSGKTVRMPVEVKVPEDYVGKVIQVTATPESTPVYKYIPNAMEITIEYYNRDANGGLTPDNGPHYMRILVYDADGSTVIVNTTASTNEYMYILPVDEIPVNGLTPIAIHVIDLTNTSIRGTTTIPVTDWSAIINIEDVTVWKYVDNTLTVSVEPTNGVPLTAADLNVTVSTNYGSDNGMGEVTISLTDPTENVTGTVEVYYKDYLINSTTINIPVTPWNATITVIPDKIYWGISTDVTVNAEPTDSHPDEDVPVTAADLNVTVSTNYGSDNGMGEVTISLTDPTENVTGTVEVYYKDYLINTVAIFIPVEEWAVNVDYEPKTFYYLPNGYANEPLVGSVVLDLPASIASAANITFEASLPTLGIGGGSSGSNTFTFDFTWAPEKFVFNSSGVVPLVVKLYDPATNFTYFEETYEIPIELALDAEISGTYYEDVPTDFVIYVESISDNPNITVTINDTDYTTTVDQDGEIIIEDVTLDAGNYTVIISDASLGATITRTFEVREWYIEVNVIPDEIVAGAAWNVYSEVRTIDSTTNETAPISGPVDITIEFSDETIIRPDSRPVELVNGMAEFRKVLIAPVPGNYSITATIYNHTDALVLNVRAPEPNEVAWVYANIRIENTTETPDEPTVIYISWADAPLERPDIPYYPVYDPITGELVKADAGEDEVAFRVYAGGGEYEWAWWQWGYVIAVPENVHNALEVPEIRDGEVIRPVADTYADYEHSVTSNGYYNWTITVTADKYDVTYVYKPPMYPGLLYIEQASSSFQINAIYVGATTETELADSLTNFTTIEIVPDNLTLSLLDETDKKLIKEGEEGPEFTIQALLRIMNASEQFEEQFAPFEEWIMDIDFLSEEQKAEIITNITAQIGELPSEPVPYPNATIEFYHTNSAIADLIPENATTDESGTATVTVKSKATADMLPEELAQLVGSTTVSATYGALPSSNNITVTFLGTGSVSGDVTDITGMQIPGAKVYLKIKVNGTWVNATDYYGNQLITQSAEDGHYSIDNIPVYSSEGTEYLVVAEFSETKGYAYVTVKPFVTATADVKLTGEVPSTGLAIYKQKVQQAEHVYVVYGSDALSSDSFAISAYIAQTVPPEKFLMRTDAQLDMSALTDKDVVVSVGGPAVNEVTAAFEPVAPVHMVLGENITIVTPKGNLTWSAPEVWYNVTEGYFIIQLFEDNETGALVVTIYGTDADSTLAGAYYFANTIYPNLADYAEVSWIVGKWTDSDAGEPVVILDPADDSGFNPADTITIVYKG</sequence>
<keyword evidence="1" id="KW-0121">Carboxypeptidase</keyword>
<accession>A0A9E7SP57</accession>
<dbReference type="EMBL" id="CP099582">
    <property type="protein sequence ID" value="USS41094.1"/>
    <property type="molecule type" value="Genomic_DNA"/>
</dbReference>
<reference evidence="1" key="1">
    <citation type="journal article" date="1998" name="Int. J. Syst. Bacteriol. 48 Pt">
        <title>Thermococcus guaymasensis sp. nov. and Thermococcus aggregans sp. nov., two novel thermophilic archaea isolated from the Guaymas Basin hydrothermal vent site.</title>
        <authorList>
            <person name="Canganella F."/>
            <person name="Jones W.J."/>
            <person name="Gambacorta A."/>
            <person name="Antranikian G."/>
        </authorList>
    </citation>
    <scope>NUCLEOTIDE SEQUENCE</scope>
    <source>
        <strain evidence="1">TY</strain>
    </source>
</reference>